<dbReference type="EMBL" id="VCAU01000190">
    <property type="protein sequence ID" value="KAF9883045.1"/>
    <property type="molecule type" value="Genomic_DNA"/>
</dbReference>
<feature type="transmembrane region" description="Helical" evidence="10">
    <location>
        <begin position="405"/>
        <end position="427"/>
    </location>
</feature>
<dbReference type="InterPro" id="IPR003663">
    <property type="entry name" value="Sugar/inositol_transpt"/>
</dbReference>
<dbReference type="PROSITE" id="PS00217">
    <property type="entry name" value="SUGAR_TRANSPORT_2"/>
    <property type="match status" value="1"/>
</dbReference>
<evidence type="ECO:0000313" key="12">
    <source>
        <dbReference type="EMBL" id="KAF9883045.1"/>
    </source>
</evidence>
<evidence type="ECO:0000256" key="3">
    <source>
        <dbReference type="ARBA" id="ARBA00022448"/>
    </source>
</evidence>
<dbReference type="Proteomes" id="UP001194746">
    <property type="component" value="Unassembled WGS sequence"/>
</dbReference>
<dbReference type="GO" id="GO:0016020">
    <property type="term" value="C:membrane"/>
    <property type="evidence" value="ECO:0007669"/>
    <property type="project" value="UniProtKB-SubCell"/>
</dbReference>
<feature type="domain" description="Major facilitator superfamily (MFS) profile" evidence="11">
    <location>
        <begin position="56"/>
        <end position="499"/>
    </location>
</feature>
<dbReference type="PROSITE" id="PS50850">
    <property type="entry name" value="MFS"/>
    <property type="match status" value="1"/>
</dbReference>
<feature type="transmembrane region" description="Helical" evidence="10">
    <location>
        <begin position="376"/>
        <end position="399"/>
    </location>
</feature>
<dbReference type="InterPro" id="IPR050360">
    <property type="entry name" value="MFS_Sugar_Transporters"/>
</dbReference>
<comment type="subcellular location">
    <subcellularLocation>
        <location evidence="1">Membrane</location>
        <topology evidence="1">Multi-pass membrane protein</topology>
    </subcellularLocation>
</comment>
<evidence type="ECO:0000256" key="9">
    <source>
        <dbReference type="RuleBase" id="RU003346"/>
    </source>
</evidence>
<name>A0AAD4GN56_ASPNN</name>
<dbReference type="GO" id="GO:0005351">
    <property type="term" value="F:carbohydrate:proton symporter activity"/>
    <property type="evidence" value="ECO:0007669"/>
    <property type="project" value="TreeGrafter"/>
</dbReference>
<dbReference type="FunFam" id="1.20.1250.20:FF:000254">
    <property type="entry name" value="MAL31p Maltose permease"/>
    <property type="match status" value="1"/>
</dbReference>
<dbReference type="GO" id="GO:0000023">
    <property type="term" value="P:maltose metabolic process"/>
    <property type="evidence" value="ECO:0007669"/>
    <property type="project" value="UniProtKB-KW"/>
</dbReference>
<dbReference type="SUPFAM" id="SSF103473">
    <property type="entry name" value="MFS general substrate transporter"/>
    <property type="match status" value="1"/>
</dbReference>
<feature type="transmembrane region" description="Helical" evidence="10">
    <location>
        <begin position="448"/>
        <end position="465"/>
    </location>
</feature>
<feature type="transmembrane region" description="Helical" evidence="10">
    <location>
        <begin position="191"/>
        <end position="210"/>
    </location>
</feature>
<dbReference type="AlphaFoldDB" id="A0AAD4GN56"/>
<keyword evidence="6 10" id="KW-1133">Transmembrane helix</keyword>
<dbReference type="InterPro" id="IPR020846">
    <property type="entry name" value="MFS_dom"/>
</dbReference>
<proteinExistence type="inferred from homology"/>
<feature type="transmembrane region" description="Helical" evidence="10">
    <location>
        <begin position="133"/>
        <end position="151"/>
    </location>
</feature>
<keyword evidence="13" id="KW-1185">Reference proteome</keyword>
<evidence type="ECO:0000313" key="13">
    <source>
        <dbReference type="Proteomes" id="UP001194746"/>
    </source>
</evidence>
<dbReference type="PANTHER" id="PTHR48022">
    <property type="entry name" value="PLASTIDIC GLUCOSE TRANSPORTER 4"/>
    <property type="match status" value="1"/>
</dbReference>
<gene>
    <name evidence="12" type="ORF">FE257_004299</name>
</gene>
<evidence type="ECO:0000256" key="1">
    <source>
        <dbReference type="ARBA" id="ARBA00004141"/>
    </source>
</evidence>
<dbReference type="InterPro" id="IPR005828">
    <property type="entry name" value="MFS_sugar_transport-like"/>
</dbReference>
<evidence type="ECO:0000256" key="7">
    <source>
        <dbReference type="ARBA" id="ARBA00023136"/>
    </source>
</evidence>
<feature type="transmembrane region" description="Helical" evidence="10">
    <location>
        <begin position="347"/>
        <end position="367"/>
    </location>
</feature>
<keyword evidence="7 10" id="KW-0472">Membrane</keyword>
<evidence type="ECO:0000256" key="2">
    <source>
        <dbReference type="ARBA" id="ARBA00010992"/>
    </source>
</evidence>
<dbReference type="InterPro" id="IPR036259">
    <property type="entry name" value="MFS_trans_sf"/>
</dbReference>
<evidence type="ECO:0000256" key="6">
    <source>
        <dbReference type="ARBA" id="ARBA00022989"/>
    </source>
</evidence>
<keyword evidence="5 10" id="KW-0812">Transmembrane</keyword>
<sequence>MSKTGTVGISDDTLVQMSEKIPNFSETVERARRASEFEHNLTNWEAIRLYPKAIACSLLLSLTIIMEGYDTALLGSFYAYPTFAKRFGEPAGNGTYQVTSSWQSGLQNGTQVGQIMGLMVAGWIADRIGYKKTMLGALLTLCGFIFLMFFAQSIGMLFAAEMLCGVPWGAFQTLTITYAAEVSPLILRPYLTAYANLCWVTGQFISTGVLRSLLYRTDQWGWRIPYAIQWVWPVPIMVGILFVPESPWWLVRHNRIDEARRSLLRLTTRKNTEYDPDDAIAMMVVTNTQEELSREGVSYWDCFRGANLRRTEIVCCVWMCQVYCGIWFGGNVTYFLQQQGFTSVQSFNFGLGLNAVGWLATVGSWFVMQWVGRRTLYIWGLGAMFAGLMVVGFMGIPAVNSGISYASAAFMMLYVLTYDLTVGPVCYTLVSEIPSTRLRIKSAVLARNAYNISTIVANFLNPPILNPTAWNLRGKGGFIWAGFCFLCFVWSFFRLPEARGRTSSELDVLFESRISARKFKGTNADPFHSVPLGNERHED</sequence>
<organism evidence="12 13">
    <name type="scientific">Aspergillus nanangensis</name>
    <dbReference type="NCBI Taxonomy" id="2582783"/>
    <lineage>
        <taxon>Eukaryota</taxon>
        <taxon>Fungi</taxon>
        <taxon>Dikarya</taxon>
        <taxon>Ascomycota</taxon>
        <taxon>Pezizomycotina</taxon>
        <taxon>Eurotiomycetes</taxon>
        <taxon>Eurotiomycetidae</taxon>
        <taxon>Eurotiales</taxon>
        <taxon>Aspergillaceae</taxon>
        <taxon>Aspergillus</taxon>
        <taxon>Aspergillus subgen. Circumdati</taxon>
    </lineage>
</organism>
<evidence type="ECO:0000256" key="4">
    <source>
        <dbReference type="ARBA" id="ARBA00022597"/>
    </source>
</evidence>
<dbReference type="InterPro" id="IPR005829">
    <property type="entry name" value="Sugar_transporter_CS"/>
</dbReference>
<protein>
    <recommendedName>
        <fullName evidence="11">Major facilitator superfamily (MFS) profile domain-containing protein</fullName>
    </recommendedName>
</protein>
<comment type="caution">
    <text evidence="12">The sequence shown here is derived from an EMBL/GenBank/DDBJ whole genome shotgun (WGS) entry which is preliminary data.</text>
</comment>
<feature type="transmembrane region" description="Helical" evidence="10">
    <location>
        <begin position="157"/>
        <end position="179"/>
    </location>
</feature>
<dbReference type="NCBIfam" id="TIGR00879">
    <property type="entry name" value="SP"/>
    <property type="match status" value="1"/>
</dbReference>
<keyword evidence="8" id="KW-0462">Maltose metabolism</keyword>
<accession>A0AAD4GN56</accession>
<keyword evidence="4" id="KW-0762">Sugar transport</keyword>
<feature type="transmembrane region" description="Helical" evidence="10">
    <location>
        <begin position="230"/>
        <end position="251"/>
    </location>
</feature>
<evidence type="ECO:0000256" key="8">
    <source>
        <dbReference type="ARBA" id="ARBA00026248"/>
    </source>
</evidence>
<comment type="similarity">
    <text evidence="2 9">Belongs to the major facilitator superfamily. Sugar transporter (TC 2.A.1.1) family.</text>
</comment>
<reference evidence="12" key="2">
    <citation type="submission" date="2020-02" db="EMBL/GenBank/DDBJ databases">
        <authorList>
            <person name="Gilchrist C.L.M."/>
            <person name="Chooi Y.-H."/>
        </authorList>
    </citation>
    <scope>NUCLEOTIDE SEQUENCE</scope>
    <source>
        <strain evidence="12">MST-FP2251</strain>
    </source>
</reference>
<evidence type="ECO:0000259" key="11">
    <source>
        <dbReference type="PROSITE" id="PS50850"/>
    </source>
</evidence>
<evidence type="ECO:0000256" key="5">
    <source>
        <dbReference type="ARBA" id="ARBA00022692"/>
    </source>
</evidence>
<feature type="transmembrane region" description="Helical" evidence="10">
    <location>
        <begin position="477"/>
        <end position="495"/>
    </location>
</feature>
<dbReference type="Gene3D" id="1.20.1250.20">
    <property type="entry name" value="MFS general substrate transporter like domains"/>
    <property type="match status" value="1"/>
</dbReference>
<reference evidence="12" key="1">
    <citation type="journal article" date="2019" name="Beilstein J. Org. Chem.">
        <title>Nanangenines: drimane sesquiterpenoids as the dominant metabolite cohort of a novel Australian fungus, Aspergillus nanangensis.</title>
        <authorList>
            <person name="Lacey H.J."/>
            <person name="Gilchrist C.L.M."/>
            <person name="Crombie A."/>
            <person name="Kalaitzis J.A."/>
            <person name="Vuong D."/>
            <person name="Rutledge P.J."/>
            <person name="Turner P."/>
            <person name="Pitt J.I."/>
            <person name="Lacey E."/>
            <person name="Chooi Y.H."/>
            <person name="Piggott A.M."/>
        </authorList>
    </citation>
    <scope>NUCLEOTIDE SEQUENCE</scope>
    <source>
        <strain evidence="12">MST-FP2251</strain>
    </source>
</reference>
<dbReference type="PANTHER" id="PTHR48022:SF5">
    <property type="entry name" value="ALPHA-GLUCOSIDES PERMEASE MPH2-RELATED"/>
    <property type="match status" value="1"/>
</dbReference>
<dbReference type="Pfam" id="PF00083">
    <property type="entry name" value="Sugar_tr"/>
    <property type="match status" value="1"/>
</dbReference>
<evidence type="ECO:0000256" key="10">
    <source>
        <dbReference type="SAM" id="Phobius"/>
    </source>
</evidence>
<keyword evidence="3 9" id="KW-0813">Transport</keyword>
<feature type="transmembrane region" description="Helical" evidence="10">
    <location>
        <begin position="313"/>
        <end position="335"/>
    </location>
</feature>